<dbReference type="EMBL" id="CP003345">
    <property type="protein sequence ID" value="AFM04887.1"/>
    <property type="molecule type" value="Genomic_DNA"/>
</dbReference>
<dbReference type="RefSeq" id="WP_014798324.1">
    <property type="nucleotide sequence ID" value="NC_018018.1"/>
</dbReference>
<reference evidence="2" key="1">
    <citation type="submission" date="2012-06" db="EMBL/GenBank/DDBJ databases">
        <title>The complete genome of Flexibacter litoralis DSM 6794.</title>
        <authorList>
            <person name="Lucas S."/>
            <person name="Copeland A."/>
            <person name="Lapidus A."/>
            <person name="Glavina del Rio T."/>
            <person name="Dalin E."/>
            <person name="Tice H."/>
            <person name="Bruce D."/>
            <person name="Goodwin L."/>
            <person name="Pitluck S."/>
            <person name="Peters L."/>
            <person name="Ovchinnikova G."/>
            <person name="Lu M."/>
            <person name="Kyrpides N."/>
            <person name="Mavromatis K."/>
            <person name="Ivanova N."/>
            <person name="Brettin T."/>
            <person name="Detter J.C."/>
            <person name="Han C."/>
            <person name="Larimer F."/>
            <person name="Land M."/>
            <person name="Hauser L."/>
            <person name="Markowitz V."/>
            <person name="Cheng J.-F."/>
            <person name="Hugenholtz P."/>
            <person name="Woyke T."/>
            <person name="Wu D."/>
            <person name="Spring S."/>
            <person name="Lang E."/>
            <person name="Kopitz M."/>
            <person name="Brambilla E."/>
            <person name="Klenk H.-P."/>
            <person name="Eisen J.A."/>
        </authorList>
    </citation>
    <scope>NUCLEOTIDE SEQUENCE [LARGE SCALE GENOMIC DNA]</scope>
    <source>
        <strain evidence="2">ATCC 23117 / DSM 6794 / NBRC 15988 / NCIMB 1366 / Sio-4</strain>
    </source>
</reference>
<name>I4ALQ2_BERLS</name>
<protein>
    <submittedName>
        <fullName evidence="1">Uncharacterized protein family (UPF0158)</fullName>
    </submittedName>
</protein>
<evidence type="ECO:0000313" key="2">
    <source>
        <dbReference type="Proteomes" id="UP000006054"/>
    </source>
</evidence>
<evidence type="ECO:0000313" key="1">
    <source>
        <dbReference type="EMBL" id="AFM04887.1"/>
    </source>
</evidence>
<dbReference type="STRING" id="880071.Fleli_2522"/>
<proteinExistence type="predicted"/>
<keyword evidence="2" id="KW-1185">Reference proteome</keyword>
<dbReference type="KEGG" id="fli:Fleli_2522"/>
<accession>I4ALQ2</accession>
<gene>
    <name evidence="1" type="ordered locus">Fleli_2522</name>
</gene>
<dbReference type="AlphaFoldDB" id="I4ALQ2"/>
<organism evidence="1 2">
    <name type="scientific">Bernardetia litoralis (strain ATCC 23117 / DSM 6794 / NBRC 15988 / NCIMB 1366 / Fx l1 / Sio-4)</name>
    <name type="common">Flexibacter litoralis</name>
    <dbReference type="NCBI Taxonomy" id="880071"/>
    <lineage>
        <taxon>Bacteria</taxon>
        <taxon>Pseudomonadati</taxon>
        <taxon>Bacteroidota</taxon>
        <taxon>Cytophagia</taxon>
        <taxon>Cytophagales</taxon>
        <taxon>Bernardetiaceae</taxon>
        <taxon>Bernardetia</taxon>
    </lineage>
</organism>
<sequence length="147" mass="17463">MNIPQSIIKEVADEINAFGNCYINKTTLEIIAFPKDEYERKEFLSIIINAVDEDEEQQKYKDIEQNPQNYYLIEKPSSSDGYKLMEKFASQISDERIRERLEQALDGKSPFANFKHIVKQEIPKKWYAFEEVELIKYVENELKRQTE</sequence>
<dbReference type="HOGENOM" id="CLU_148494_0_0_10"/>
<dbReference type="Proteomes" id="UP000006054">
    <property type="component" value="Chromosome"/>
</dbReference>
<dbReference type="InterPro" id="IPR005361">
    <property type="entry name" value="UPF0158"/>
</dbReference>
<dbReference type="OrthoDB" id="961309at2"/>
<dbReference type="Pfam" id="PF03682">
    <property type="entry name" value="UPF0158"/>
    <property type="match status" value="1"/>
</dbReference>